<protein>
    <submittedName>
        <fullName evidence="3">GIY-YIG nuclease superfamily protein</fullName>
    </submittedName>
</protein>
<dbReference type="PANTHER" id="PTHR34477">
    <property type="entry name" value="UPF0213 PROTEIN YHBQ"/>
    <property type="match status" value="1"/>
</dbReference>
<dbReference type="EMBL" id="FUWP01000002">
    <property type="protein sequence ID" value="SJZ76149.1"/>
    <property type="molecule type" value="Genomic_DNA"/>
</dbReference>
<sequence>MNKEPVVYILASHNKQVLYVGVTSQLVTRIWQHKNNIVRGFTQKYQVHSLVYYERFDSMTTAIKREKQLKKWRRSWKEQLIKDNNPQWLDLYDSLL</sequence>
<feature type="domain" description="GIY-YIG" evidence="2">
    <location>
        <begin position="3"/>
        <end position="79"/>
    </location>
</feature>
<dbReference type="AlphaFoldDB" id="A0A1T4NA74"/>
<organism evidence="3 4">
    <name type="scientific">Photobacterium toruni</name>
    <dbReference type="NCBI Taxonomy" id="1935446"/>
    <lineage>
        <taxon>Bacteria</taxon>
        <taxon>Pseudomonadati</taxon>
        <taxon>Pseudomonadota</taxon>
        <taxon>Gammaproteobacteria</taxon>
        <taxon>Vibrionales</taxon>
        <taxon>Vibrionaceae</taxon>
        <taxon>Photobacterium</taxon>
    </lineage>
</organism>
<dbReference type="Pfam" id="PF01541">
    <property type="entry name" value="GIY-YIG"/>
    <property type="match status" value="1"/>
</dbReference>
<reference evidence="3 4" key="1">
    <citation type="submission" date="2017-02" db="EMBL/GenBank/DDBJ databases">
        <authorList>
            <person name="Peterson S.W."/>
        </authorList>
    </citation>
    <scope>NUCLEOTIDE SEQUENCE [LARGE SCALE GENOMIC DNA]</scope>
    <source>
        <strain evidence="3 4">CECT 9189</strain>
    </source>
</reference>
<dbReference type="InterPro" id="IPR000305">
    <property type="entry name" value="GIY-YIG_endonuc"/>
</dbReference>
<dbReference type="OrthoDB" id="9807770at2"/>
<dbReference type="InterPro" id="IPR035901">
    <property type="entry name" value="GIY-YIG_endonuc_sf"/>
</dbReference>
<dbReference type="CDD" id="cd10448">
    <property type="entry name" value="GIY-YIG_unchar_3"/>
    <property type="match status" value="1"/>
</dbReference>
<evidence type="ECO:0000313" key="4">
    <source>
        <dbReference type="Proteomes" id="UP000191116"/>
    </source>
</evidence>
<dbReference type="InterPro" id="IPR050190">
    <property type="entry name" value="UPF0213_domain"/>
</dbReference>
<evidence type="ECO:0000256" key="1">
    <source>
        <dbReference type="ARBA" id="ARBA00007435"/>
    </source>
</evidence>
<evidence type="ECO:0000313" key="3">
    <source>
        <dbReference type="EMBL" id="SJZ76149.1"/>
    </source>
</evidence>
<name>A0A1T4NA74_9GAMM</name>
<dbReference type="Proteomes" id="UP000191116">
    <property type="component" value="Unassembled WGS sequence"/>
</dbReference>
<proteinExistence type="inferred from homology"/>
<accession>A0A1T4NA74</accession>
<dbReference type="RefSeq" id="WP_080173400.1">
    <property type="nucleotide sequence ID" value="NZ_AP024854.1"/>
</dbReference>
<comment type="similarity">
    <text evidence="1">Belongs to the UPF0213 family.</text>
</comment>
<dbReference type="PROSITE" id="PS50164">
    <property type="entry name" value="GIY_YIG"/>
    <property type="match status" value="1"/>
</dbReference>
<dbReference type="PANTHER" id="PTHR34477:SF5">
    <property type="entry name" value="BSL5627 PROTEIN"/>
    <property type="match status" value="1"/>
</dbReference>
<gene>
    <name evidence="3" type="ORF">CZ814_00615</name>
</gene>
<evidence type="ECO:0000259" key="2">
    <source>
        <dbReference type="PROSITE" id="PS50164"/>
    </source>
</evidence>
<dbReference type="SUPFAM" id="SSF82771">
    <property type="entry name" value="GIY-YIG endonuclease"/>
    <property type="match status" value="1"/>
</dbReference>
<dbReference type="Gene3D" id="3.40.1440.10">
    <property type="entry name" value="GIY-YIG endonuclease"/>
    <property type="match status" value="1"/>
</dbReference>
<dbReference type="SMART" id="SM00465">
    <property type="entry name" value="GIYc"/>
    <property type="match status" value="1"/>
</dbReference>